<name>A0A2P2QU05_RHIMU</name>
<organism evidence="1">
    <name type="scientific">Rhizophora mucronata</name>
    <name type="common">Asiatic mangrove</name>
    <dbReference type="NCBI Taxonomy" id="61149"/>
    <lineage>
        <taxon>Eukaryota</taxon>
        <taxon>Viridiplantae</taxon>
        <taxon>Streptophyta</taxon>
        <taxon>Embryophyta</taxon>
        <taxon>Tracheophyta</taxon>
        <taxon>Spermatophyta</taxon>
        <taxon>Magnoliopsida</taxon>
        <taxon>eudicotyledons</taxon>
        <taxon>Gunneridae</taxon>
        <taxon>Pentapetalae</taxon>
        <taxon>rosids</taxon>
        <taxon>fabids</taxon>
        <taxon>Malpighiales</taxon>
        <taxon>Rhizophoraceae</taxon>
        <taxon>Rhizophora</taxon>
    </lineage>
</organism>
<reference evidence="1" key="1">
    <citation type="submission" date="2018-02" db="EMBL/GenBank/DDBJ databases">
        <title>Rhizophora mucronata_Transcriptome.</title>
        <authorList>
            <person name="Meera S.P."/>
            <person name="Sreeshan A."/>
            <person name="Augustine A."/>
        </authorList>
    </citation>
    <scope>NUCLEOTIDE SEQUENCE</scope>
    <source>
        <tissue evidence="1">Leaf</tissue>
    </source>
</reference>
<proteinExistence type="predicted"/>
<protein>
    <submittedName>
        <fullName evidence="1">Uncharacterized protein</fullName>
    </submittedName>
</protein>
<evidence type="ECO:0000313" key="1">
    <source>
        <dbReference type="EMBL" id="MBX70418.1"/>
    </source>
</evidence>
<accession>A0A2P2QU05</accession>
<sequence length="38" mass="4718">MCHQKVTKMEQVVQVLNWRKWTQVLLELQRVLNKYCKD</sequence>
<dbReference type="AlphaFoldDB" id="A0A2P2QU05"/>
<dbReference type="EMBL" id="GGEC01089934">
    <property type="protein sequence ID" value="MBX70418.1"/>
    <property type="molecule type" value="Transcribed_RNA"/>
</dbReference>